<organism evidence="3 4">
    <name type="scientific">Cinchona calisaya</name>
    <dbReference type="NCBI Taxonomy" id="153742"/>
    <lineage>
        <taxon>Eukaryota</taxon>
        <taxon>Viridiplantae</taxon>
        <taxon>Streptophyta</taxon>
        <taxon>Embryophyta</taxon>
        <taxon>Tracheophyta</taxon>
        <taxon>Spermatophyta</taxon>
        <taxon>Magnoliopsida</taxon>
        <taxon>eudicotyledons</taxon>
        <taxon>Gunneridae</taxon>
        <taxon>Pentapetalae</taxon>
        <taxon>asterids</taxon>
        <taxon>lamiids</taxon>
        <taxon>Gentianales</taxon>
        <taxon>Rubiaceae</taxon>
        <taxon>Cinchonoideae</taxon>
        <taxon>Cinchoneae</taxon>
        <taxon>Cinchona</taxon>
    </lineage>
</organism>
<comment type="caution">
    <text evidence="3">The sequence shown here is derived from an EMBL/GenBank/DDBJ whole genome shotgun (WGS) entry which is preliminary data.</text>
</comment>
<dbReference type="InterPro" id="IPR019835">
    <property type="entry name" value="SWIB_domain"/>
</dbReference>
<feature type="compositionally biased region" description="Low complexity" evidence="1">
    <location>
        <begin position="14"/>
        <end position="28"/>
    </location>
</feature>
<reference evidence="3 4" key="1">
    <citation type="submission" date="2024-11" db="EMBL/GenBank/DDBJ databases">
        <title>A near-complete genome assembly of Cinchona calisaya.</title>
        <authorList>
            <person name="Lian D.C."/>
            <person name="Zhao X.W."/>
            <person name="Wei L."/>
        </authorList>
    </citation>
    <scope>NUCLEOTIDE SEQUENCE [LARGE SCALE GENOMIC DNA]</scope>
    <source>
        <tissue evidence="3">Nenye</tissue>
    </source>
</reference>
<dbReference type="PROSITE" id="PS51925">
    <property type="entry name" value="SWIB_MDM2"/>
    <property type="match status" value="1"/>
</dbReference>
<dbReference type="InterPro" id="IPR003121">
    <property type="entry name" value="SWIB_MDM2_domain"/>
</dbReference>
<accession>A0ABD3A3W9</accession>
<evidence type="ECO:0000256" key="1">
    <source>
        <dbReference type="SAM" id="MobiDB-lite"/>
    </source>
</evidence>
<sequence length="501" mass="55700">MNPANAIPHLLTEQPRPQGGPQFPGHFQLSEPHQAQGLGHAQLQNSSTSNTAGVSSPTASIPATSVSSGKRTASQKPPSRLSGGASSVGHGQAATASPLKTMELAPAVRRRKRKLPEKEIPHKAAASLPESAVYAQLLEFESRIDALLARKKFEIAETLKNPLRTQKILRIYVFNTFANQEGAHTDRRTTDPPSWSLKICGRILEDGTDPAALGSIEGPRSPYPKFSSFIKKMTVYLDQNLYPDNHVILWENSRSPALHEGFEVKRKGDKEFTAIVRLEMDFIPEKFRLSPALQEVLGMEVETRPRYMAAIWHYIKTRKLQIPGDSSSFMCDPALRKVFGEENLKFAAVSQKIMHHLTSPKPIHLEHKIKLSGNCPAGNTCYDVLVDVPILIEKETTSFFNDLEKNKEVDAFDGAISAAIKKIHEHCQRRAFFLGFSHSPAEFINGLLASQALDLKLVGGDTSRNAENERCSEFYTQTWVEDAVIRYLNRKPSFSAEPRSK</sequence>
<dbReference type="CDD" id="cd10568">
    <property type="entry name" value="SWIB_like"/>
    <property type="match status" value="1"/>
</dbReference>
<evidence type="ECO:0000259" key="2">
    <source>
        <dbReference type="PROSITE" id="PS51925"/>
    </source>
</evidence>
<dbReference type="SUPFAM" id="SSF47592">
    <property type="entry name" value="SWIB/MDM2 domain"/>
    <property type="match status" value="1"/>
</dbReference>
<dbReference type="EMBL" id="JBJUIK010000006">
    <property type="protein sequence ID" value="KAL3526228.1"/>
    <property type="molecule type" value="Genomic_DNA"/>
</dbReference>
<feature type="compositionally biased region" description="Polar residues" evidence="1">
    <location>
        <begin position="42"/>
        <end position="77"/>
    </location>
</feature>
<evidence type="ECO:0000313" key="3">
    <source>
        <dbReference type="EMBL" id="KAL3526228.1"/>
    </source>
</evidence>
<gene>
    <name evidence="3" type="ORF">ACH5RR_014600</name>
</gene>
<dbReference type="Proteomes" id="UP001630127">
    <property type="component" value="Unassembled WGS sequence"/>
</dbReference>
<feature type="region of interest" description="Disordered" evidence="1">
    <location>
        <begin position="1"/>
        <end position="101"/>
    </location>
</feature>
<evidence type="ECO:0000313" key="4">
    <source>
        <dbReference type="Proteomes" id="UP001630127"/>
    </source>
</evidence>
<name>A0ABD3A3W9_9GENT</name>
<dbReference type="Pfam" id="PF02201">
    <property type="entry name" value="SWIB"/>
    <property type="match status" value="1"/>
</dbReference>
<dbReference type="Gene3D" id="1.10.245.10">
    <property type="entry name" value="SWIB/MDM2 domain"/>
    <property type="match status" value="1"/>
</dbReference>
<keyword evidence="4" id="KW-1185">Reference proteome</keyword>
<proteinExistence type="predicted"/>
<dbReference type="InterPro" id="IPR036885">
    <property type="entry name" value="SWIB_MDM2_dom_sf"/>
</dbReference>
<dbReference type="AlphaFoldDB" id="A0ABD3A3W9"/>
<dbReference type="PANTHER" id="PTHR13844">
    <property type="entry name" value="SWI/SNF-RELATED MATRIX-ASSOCIATED ACTIN-DEPENDENT REGULATOR OF CHROMATIN SUBFAMILY D"/>
    <property type="match status" value="1"/>
</dbReference>
<protein>
    <recommendedName>
        <fullName evidence="2">DM2 domain-containing protein</fullName>
    </recommendedName>
</protein>
<feature type="domain" description="DM2" evidence="2">
    <location>
        <begin position="282"/>
        <end position="359"/>
    </location>
</feature>
<dbReference type="SMART" id="SM00151">
    <property type="entry name" value="SWIB"/>
    <property type="match status" value="1"/>
</dbReference>